<evidence type="ECO:0000313" key="2">
    <source>
        <dbReference type="EMBL" id="ETV79027.1"/>
    </source>
</evidence>
<dbReference type="GeneID" id="20809796"/>
<dbReference type="VEuPathDB" id="FungiDB:H257_07800"/>
<name>W4GH78_APHAT</name>
<sequence length="241" mass="27303">MTSNQGHVQSPPDRHNSTSTPPNNGMLYKMTAELFVKDTVCARDHSGKRLTPTTFEGTNWGAIKTQIFDQCRPHMENKASYANGQCHLIPLPMTTSIASYRSKWDGLHSSRQAAHLPNATWWIMSTRRSRYLCTNGETTSTTRVTSSNFRSNASKFLNGTNPVLQPSPCIRPWWCNSRSGGLYIAQARLRGEFGRLVSCRSLCTCMLPTLAWRPHRMCCQHCNEFSALLTNVWRNTICIYH</sequence>
<accession>W4GH78</accession>
<feature type="non-terminal residue" evidence="2">
    <location>
        <position position="1"/>
    </location>
</feature>
<gene>
    <name evidence="2" type="ORF">H257_07800</name>
</gene>
<dbReference type="EMBL" id="KI913129">
    <property type="protein sequence ID" value="ETV79027.1"/>
    <property type="molecule type" value="Genomic_DNA"/>
</dbReference>
<reference evidence="2" key="1">
    <citation type="submission" date="2013-12" db="EMBL/GenBank/DDBJ databases">
        <title>The Genome Sequence of Aphanomyces astaci APO3.</title>
        <authorList>
            <consortium name="The Broad Institute Genomics Platform"/>
            <person name="Russ C."/>
            <person name="Tyler B."/>
            <person name="van West P."/>
            <person name="Dieguez-Uribeondo J."/>
            <person name="Young S.K."/>
            <person name="Zeng Q."/>
            <person name="Gargeya S."/>
            <person name="Fitzgerald M."/>
            <person name="Abouelleil A."/>
            <person name="Alvarado L."/>
            <person name="Chapman S.B."/>
            <person name="Gainer-Dewar J."/>
            <person name="Goldberg J."/>
            <person name="Griggs A."/>
            <person name="Gujja S."/>
            <person name="Hansen M."/>
            <person name="Howarth C."/>
            <person name="Imamovic A."/>
            <person name="Ireland A."/>
            <person name="Larimer J."/>
            <person name="McCowan C."/>
            <person name="Murphy C."/>
            <person name="Pearson M."/>
            <person name="Poon T.W."/>
            <person name="Priest M."/>
            <person name="Roberts A."/>
            <person name="Saif S."/>
            <person name="Shea T."/>
            <person name="Sykes S."/>
            <person name="Wortman J."/>
            <person name="Nusbaum C."/>
            <person name="Birren B."/>
        </authorList>
    </citation>
    <scope>NUCLEOTIDE SEQUENCE [LARGE SCALE GENOMIC DNA]</scope>
    <source>
        <strain evidence="2">APO3</strain>
    </source>
</reference>
<feature type="region of interest" description="Disordered" evidence="1">
    <location>
        <begin position="1"/>
        <end position="24"/>
    </location>
</feature>
<organism evidence="2">
    <name type="scientific">Aphanomyces astaci</name>
    <name type="common">Crayfish plague agent</name>
    <dbReference type="NCBI Taxonomy" id="112090"/>
    <lineage>
        <taxon>Eukaryota</taxon>
        <taxon>Sar</taxon>
        <taxon>Stramenopiles</taxon>
        <taxon>Oomycota</taxon>
        <taxon>Saprolegniomycetes</taxon>
        <taxon>Saprolegniales</taxon>
        <taxon>Verrucalvaceae</taxon>
        <taxon>Aphanomyces</taxon>
    </lineage>
</organism>
<proteinExistence type="predicted"/>
<protein>
    <submittedName>
        <fullName evidence="2">Uncharacterized protein</fullName>
    </submittedName>
</protein>
<evidence type="ECO:0000256" key="1">
    <source>
        <dbReference type="SAM" id="MobiDB-lite"/>
    </source>
</evidence>
<dbReference type="RefSeq" id="XP_009831746.1">
    <property type="nucleotide sequence ID" value="XM_009833444.1"/>
</dbReference>
<dbReference type="AlphaFoldDB" id="W4GH78"/>